<dbReference type="GeneID" id="85316191"/>
<keyword evidence="3" id="KW-1185">Reference proteome</keyword>
<dbReference type="RefSeq" id="XP_060288379.1">
    <property type="nucleotide sequence ID" value="XM_060433004.1"/>
</dbReference>
<evidence type="ECO:0000256" key="1">
    <source>
        <dbReference type="SAM" id="MobiDB-lite"/>
    </source>
</evidence>
<dbReference type="AlphaFoldDB" id="A0AAJ0FL09"/>
<evidence type="ECO:0000313" key="3">
    <source>
        <dbReference type="Proteomes" id="UP001244011"/>
    </source>
</evidence>
<protein>
    <submittedName>
        <fullName evidence="2">Uncharacterized protein</fullName>
    </submittedName>
</protein>
<comment type="caution">
    <text evidence="2">The sequence shown here is derived from an EMBL/GenBank/DDBJ whole genome shotgun (WGS) entry which is preliminary data.</text>
</comment>
<dbReference type="Proteomes" id="UP001244011">
    <property type="component" value="Unassembled WGS sequence"/>
</dbReference>
<accession>A0AAJ0FL09</accession>
<evidence type="ECO:0000313" key="2">
    <source>
        <dbReference type="EMBL" id="KAK1772166.1"/>
    </source>
</evidence>
<gene>
    <name evidence="2" type="ORF">QBC33DRAFT_701</name>
</gene>
<proteinExistence type="predicted"/>
<sequence>MLREETMAWLRFLLLALFLFVEYMRLEFCLRFFTQLRTGSSETSVSLCVFCSPLWDGPAFVCHFPPSCLGLIPLAAIFSCWLQPNDEHFEIGRLFASQYSCSCGTRWKIIGLPTANRSVLAMITFTRTRQANVSSTRHPPSGPDQPLHESQARGSPVLGRKLVRNKDIGNKACAYRHHSTARACLLSRVRKTLGEGGYRGA</sequence>
<name>A0AAJ0FL09_9PEZI</name>
<reference evidence="2" key="1">
    <citation type="submission" date="2023-06" db="EMBL/GenBank/DDBJ databases">
        <title>Genome-scale phylogeny and comparative genomics of the fungal order Sordariales.</title>
        <authorList>
            <consortium name="Lawrence Berkeley National Laboratory"/>
            <person name="Hensen N."/>
            <person name="Bonometti L."/>
            <person name="Westerberg I."/>
            <person name="Brannstrom I.O."/>
            <person name="Guillou S."/>
            <person name="Cros-Aarteil S."/>
            <person name="Calhoun S."/>
            <person name="Haridas S."/>
            <person name="Kuo A."/>
            <person name="Mondo S."/>
            <person name="Pangilinan J."/>
            <person name="Riley R."/>
            <person name="Labutti K."/>
            <person name="Andreopoulos B."/>
            <person name="Lipzen A."/>
            <person name="Chen C."/>
            <person name="Yanf M."/>
            <person name="Daum C."/>
            <person name="Ng V."/>
            <person name="Clum A."/>
            <person name="Steindorff A."/>
            <person name="Ohm R."/>
            <person name="Martin F."/>
            <person name="Silar P."/>
            <person name="Natvig D."/>
            <person name="Lalanne C."/>
            <person name="Gautier V."/>
            <person name="Ament-Velasquez S.L."/>
            <person name="Kruys A."/>
            <person name="Hutchinson M.I."/>
            <person name="Powell A.J."/>
            <person name="Barry K."/>
            <person name="Miller A.N."/>
            <person name="Grigoriev I.V."/>
            <person name="Debuchy R."/>
            <person name="Gladieux P."/>
            <person name="Thoren M.H."/>
            <person name="Johannesson H."/>
        </authorList>
    </citation>
    <scope>NUCLEOTIDE SEQUENCE</scope>
    <source>
        <strain evidence="2">8032-3</strain>
    </source>
</reference>
<feature type="region of interest" description="Disordered" evidence="1">
    <location>
        <begin position="130"/>
        <end position="156"/>
    </location>
</feature>
<dbReference type="EMBL" id="MU838997">
    <property type="protein sequence ID" value="KAK1772166.1"/>
    <property type="molecule type" value="Genomic_DNA"/>
</dbReference>
<organism evidence="2 3">
    <name type="scientific">Phialemonium atrogriseum</name>
    <dbReference type="NCBI Taxonomy" id="1093897"/>
    <lineage>
        <taxon>Eukaryota</taxon>
        <taxon>Fungi</taxon>
        <taxon>Dikarya</taxon>
        <taxon>Ascomycota</taxon>
        <taxon>Pezizomycotina</taxon>
        <taxon>Sordariomycetes</taxon>
        <taxon>Sordariomycetidae</taxon>
        <taxon>Cephalothecales</taxon>
        <taxon>Cephalothecaceae</taxon>
        <taxon>Phialemonium</taxon>
    </lineage>
</organism>